<keyword evidence="2" id="KW-1185">Reference proteome</keyword>
<comment type="caution">
    <text evidence="1">The sequence shown here is derived from an EMBL/GenBank/DDBJ whole genome shotgun (WGS) entry which is preliminary data.</text>
</comment>
<dbReference type="AlphaFoldDB" id="A0A4R6E708"/>
<dbReference type="EMBL" id="SNVV01000004">
    <property type="protein sequence ID" value="TDN53710.1"/>
    <property type="molecule type" value="Genomic_DNA"/>
</dbReference>
<evidence type="ECO:0000313" key="1">
    <source>
        <dbReference type="EMBL" id="TDN53710.1"/>
    </source>
</evidence>
<evidence type="ECO:0000313" key="2">
    <source>
        <dbReference type="Proteomes" id="UP000295129"/>
    </source>
</evidence>
<accession>A0A4R6E708</accession>
<organism evidence="1 2">
    <name type="scientific">Azoarcus indigens</name>
    <dbReference type="NCBI Taxonomy" id="29545"/>
    <lineage>
        <taxon>Bacteria</taxon>
        <taxon>Pseudomonadati</taxon>
        <taxon>Pseudomonadota</taxon>
        <taxon>Betaproteobacteria</taxon>
        <taxon>Rhodocyclales</taxon>
        <taxon>Zoogloeaceae</taxon>
        <taxon>Azoarcus</taxon>
    </lineage>
</organism>
<sequence>MRTSRFLALGLILSVFGGQLGCAYALRPFPVAAKKMEMSFAGGDSVAVDDTAYRLSPGAQIRDTRNFIVLPSHLRGEYKVRAVMDNNGQVHRVWLLTPEEAAVVDPKQ</sequence>
<gene>
    <name evidence="1" type="ORF">C7389_10464</name>
</gene>
<dbReference type="Proteomes" id="UP000295129">
    <property type="component" value="Unassembled WGS sequence"/>
</dbReference>
<reference evidence="1 2" key="1">
    <citation type="submission" date="2019-03" db="EMBL/GenBank/DDBJ databases">
        <title>Genomic Encyclopedia of Type Strains, Phase IV (KMG-IV): sequencing the most valuable type-strain genomes for metagenomic binning, comparative biology and taxonomic classification.</title>
        <authorList>
            <person name="Goeker M."/>
        </authorList>
    </citation>
    <scope>NUCLEOTIDE SEQUENCE [LARGE SCALE GENOMIC DNA]</scope>
    <source>
        <strain evidence="1 2">DSM 12121</strain>
    </source>
</reference>
<name>A0A4R6E708_9RHOO</name>
<proteinExistence type="predicted"/>
<protein>
    <submittedName>
        <fullName evidence="1">Uncharacterized protein</fullName>
    </submittedName>
</protein>